<dbReference type="Pfam" id="PF00288">
    <property type="entry name" value="GHMP_kinases_N"/>
    <property type="match status" value="1"/>
</dbReference>
<evidence type="ECO:0000256" key="4">
    <source>
        <dbReference type="ARBA" id="ARBA00017858"/>
    </source>
</evidence>
<dbReference type="GO" id="GO:0004413">
    <property type="term" value="F:homoserine kinase activity"/>
    <property type="evidence" value="ECO:0007669"/>
    <property type="project" value="UniProtKB-UniRule"/>
</dbReference>
<evidence type="ECO:0000313" key="16">
    <source>
        <dbReference type="EMBL" id="MDR7301162.1"/>
    </source>
</evidence>
<evidence type="ECO:0000256" key="11">
    <source>
        <dbReference type="ARBA" id="ARBA00049375"/>
    </source>
</evidence>
<evidence type="ECO:0000256" key="13">
    <source>
        <dbReference type="HAMAP-Rule" id="MF_00384"/>
    </source>
</evidence>
<keyword evidence="8 13" id="KW-0547">Nucleotide-binding</keyword>
<dbReference type="EMBL" id="JAVDXW010000001">
    <property type="protein sequence ID" value="MDR7301162.1"/>
    <property type="molecule type" value="Genomic_DNA"/>
</dbReference>
<dbReference type="InterPro" id="IPR000870">
    <property type="entry name" value="Homoserine_kinase"/>
</dbReference>
<name>A0AAE3ZDB0_9ACTN</name>
<comment type="similarity">
    <text evidence="2 13">Belongs to the GHMP kinase family. Homoserine kinase subfamily.</text>
</comment>
<dbReference type="InterPro" id="IPR020568">
    <property type="entry name" value="Ribosomal_Su5_D2-typ_SF"/>
</dbReference>
<evidence type="ECO:0000256" key="6">
    <source>
        <dbReference type="ARBA" id="ARBA00022679"/>
    </source>
</evidence>
<dbReference type="PANTHER" id="PTHR20861">
    <property type="entry name" value="HOMOSERINE/4-DIPHOSPHOCYTIDYL-2-C-METHYL-D-ERYTHRITOL KINASE"/>
    <property type="match status" value="1"/>
</dbReference>
<dbReference type="PANTHER" id="PTHR20861:SF1">
    <property type="entry name" value="HOMOSERINE KINASE"/>
    <property type="match status" value="1"/>
</dbReference>
<evidence type="ECO:0000256" key="10">
    <source>
        <dbReference type="ARBA" id="ARBA00022840"/>
    </source>
</evidence>
<feature type="binding site" evidence="13">
    <location>
        <begin position="86"/>
        <end position="96"/>
    </location>
    <ligand>
        <name>ATP</name>
        <dbReference type="ChEBI" id="CHEBI:30616"/>
    </ligand>
</feature>
<dbReference type="InterPro" id="IPR014721">
    <property type="entry name" value="Ribsml_uS5_D2-typ_fold_subgr"/>
</dbReference>
<evidence type="ECO:0000256" key="8">
    <source>
        <dbReference type="ARBA" id="ARBA00022741"/>
    </source>
</evidence>
<comment type="pathway">
    <text evidence="1 13">Amino-acid biosynthesis; L-threonine biosynthesis; L-threonine from L-aspartate: step 4/5.</text>
</comment>
<evidence type="ECO:0000256" key="3">
    <source>
        <dbReference type="ARBA" id="ARBA00012078"/>
    </source>
</evidence>
<proteinExistence type="inferred from homology"/>
<sequence length="309" mass="31640">MTVPASTANLGSGFDTLGMALALYDTVDVEVVDGRAGTARVQVLGQGSGAVPIDESHLVVRMLHRALAESGATAPALRVRCHNTIPHSRGLGSSAAAIIAGITAGYTLAGVVSPDGPLPGEALFGQQTDSPGCAASALQLAASHEGHADNVAASLHGGLVIAWNEGERFRAARLEPHGNIRPVALVPQVESATHTTRGLLPDSVPHGDAVFAASRCALAVHALTGNPDLLAEATGDRLHQDYREPAWPETIALVRKLRAAGIAAAVSGAGPTVLAFPPDGELPTGIEHAGFEALRLPVDRTGVRVDRTS</sequence>
<gene>
    <name evidence="13" type="primary">thrB</name>
    <name evidence="16" type="ORF">JOF55_001343</name>
</gene>
<evidence type="ECO:0000256" key="12">
    <source>
        <dbReference type="ARBA" id="ARBA00049954"/>
    </source>
</evidence>
<reference evidence="16" key="1">
    <citation type="submission" date="2023-07" db="EMBL/GenBank/DDBJ databases">
        <title>Sequencing the genomes of 1000 actinobacteria strains.</title>
        <authorList>
            <person name="Klenk H.-P."/>
        </authorList>
    </citation>
    <scope>NUCLEOTIDE SEQUENCE</scope>
    <source>
        <strain evidence="16">DSM 45977</strain>
    </source>
</reference>
<dbReference type="PIRSF" id="PIRSF000676">
    <property type="entry name" value="Homoser_kin"/>
    <property type="match status" value="1"/>
</dbReference>
<comment type="subcellular location">
    <subcellularLocation>
        <location evidence="13">Cytoplasm</location>
    </subcellularLocation>
</comment>
<evidence type="ECO:0000259" key="14">
    <source>
        <dbReference type="Pfam" id="PF00288"/>
    </source>
</evidence>
<evidence type="ECO:0000256" key="5">
    <source>
        <dbReference type="ARBA" id="ARBA00022605"/>
    </source>
</evidence>
<dbReference type="SUPFAM" id="SSF54211">
    <property type="entry name" value="Ribosomal protein S5 domain 2-like"/>
    <property type="match status" value="1"/>
</dbReference>
<comment type="catalytic activity">
    <reaction evidence="11 13">
        <text>L-homoserine + ATP = O-phospho-L-homoserine + ADP + H(+)</text>
        <dbReference type="Rhea" id="RHEA:13985"/>
        <dbReference type="ChEBI" id="CHEBI:15378"/>
        <dbReference type="ChEBI" id="CHEBI:30616"/>
        <dbReference type="ChEBI" id="CHEBI:57476"/>
        <dbReference type="ChEBI" id="CHEBI:57590"/>
        <dbReference type="ChEBI" id="CHEBI:456216"/>
        <dbReference type="EC" id="2.7.1.39"/>
    </reaction>
</comment>
<comment type="function">
    <text evidence="12 13">Catalyzes the ATP-dependent phosphorylation of L-homoserine to L-homoserine phosphate.</text>
</comment>
<keyword evidence="9 13" id="KW-0418">Kinase</keyword>
<feature type="domain" description="GHMP kinase N-terminal" evidence="14">
    <location>
        <begin position="58"/>
        <end position="158"/>
    </location>
</feature>
<protein>
    <recommendedName>
        <fullName evidence="4 13">Homoserine kinase</fullName>
        <shortName evidence="13">HK</shortName>
        <shortName evidence="13">HSK</shortName>
        <ecNumber evidence="3 13">2.7.1.39</ecNumber>
    </recommendedName>
</protein>
<dbReference type="Proteomes" id="UP001180845">
    <property type="component" value="Unassembled WGS sequence"/>
</dbReference>
<evidence type="ECO:0000256" key="1">
    <source>
        <dbReference type="ARBA" id="ARBA00005015"/>
    </source>
</evidence>
<dbReference type="InterPro" id="IPR036554">
    <property type="entry name" value="GHMP_kinase_C_sf"/>
</dbReference>
<evidence type="ECO:0000256" key="9">
    <source>
        <dbReference type="ARBA" id="ARBA00022777"/>
    </source>
</evidence>
<dbReference type="InterPro" id="IPR006203">
    <property type="entry name" value="GHMP_knse_ATP-bd_CS"/>
</dbReference>
<evidence type="ECO:0000256" key="7">
    <source>
        <dbReference type="ARBA" id="ARBA00022697"/>
    </source>
</evidence>
<dbReference type="EC" id="2.7.1.39" evidence="3 13"/>
<dbReference type="GO" id="GO:0005524">
    <property type="term" value="F:ATP binding"/>
    <property type="evidence" value="ECO:0007669"/>
    <property type="project" value="UniProtKB-UniRule"/>
</dbReference>
<dbReference type="GO" id="GO:0009088">
    <property type="term" value="P:threonine biosynthetic process"/>
    <property type="evidence" value="ECO:0007669"/>
    <property type="project" value="UniProtKB-UniRule"/>
</dbReference>
<dbReference type="PROSITE" id="PS00627">
    <property type="entry name" value="GHMP_KINASES_ATP"/>
    <property type="match status" value="1"/>
</dbReference>
<dbReference type="InterPro" id="IPR006204">
    <property type="entry name" value="GHMP_kinase_N_dom"/>
</dbReference>
<dbReference type="Gene3D" id="3.30.230.10">
    <property type="match status" value="1"/>
</dbReference>
<dbReference type="Gene3D" id="3.30.70.890">
    <property type="entry name" value="GHMP kinase, C-terminal domain"/>
    <property type="match status" value="1"/>
</dbReference>
<keyword evidence="10 13" id="KW-0067">ATP-binding</keyword>
<evidence type="ECO:0000313" key="17">
    <source>
        <dbReference type="Proteomes" id="UP001180845"/>
    </source>
</evidence>
<dbReference type="SUPFAM" id="SSF55060">
    <property type="entry name" value="GHMP Kinase, C-terminal domain"/>
    <property type="match status" value="1"/>
</dbReference>
<comment type="caution">
    <text evidence="16">The sequence shown here is derived from an EMBL/GenBank/DDBJ whole genome shotgun (WGS) entry which is preliminary data.</text>
</comment>
<keyword evidence="17" id="KW-1185">Reference proteome</keyword>
<accession>A0AAE3ZDB0</accession>
<evidence type="ECO:0000259" key="15">
    <source>
        <dbReference type="Pfam" id="PF08544"/>
    </source>
</evidence>
<keyword evidence="7 13" id="KW-0791">Threonine biosynthesis</keyword>
<dbReference type="RefSeq" id="WP_310271144.1">
    <property type="nucleotide sequence ID" value="NZ_JAVDXW010000001.1"/>
</dbReference>
<organism evidence="16 17">
    <name type="scientific">Haloactinomyces albus</name>
    <dbReference type="NCBI Taxonomy" id="1352928"/>
    <lineage>
        <taxon>Bacteria</taxon>
        <taxon>Bacillati</taxon>
        <taxon>Actinomycetota</taxon>
        <taxon>Actinomycetes</taxon>
        <taxon>Actinopolysporales</taxon>
        <taxon>Actinopolysporaceae</taxon>
        <taxon>Haloactinomyces</taxon>
    </lineage>
</organism>
<keyword evidence="13" id="KW-0963">Cytoplasm</keyword>
<dbReference type="Pfam" id="PF08544">
    <property type="entry name" value="GHMP_kinases_C"/>
    <property type="match status" value="1"/>
</dbReference>
<dbReference type="PRINTS" id="PR00958">
    <property type="entry name" value="HOMSERKINASE"/>
</dbReference>
<dbReference type="GO" id="GO:0005737">
    <property type="term" value="C:cytoplasm"/>
    <property type="evidence" value="ECO:0007669"/>
    <property type="project" value="UniProtKB-SubCell"/>
</dbReference>
<dbReference type="AlphaFoldDB" id="A0AAE3ZDB0"/>
<dbReference type="HAMAP" id="MF_00384">
    <property type="entry name" value="Homoser_kinase"/>
    <property type="match status" value="1"/>
</dbReference>
<keyword evidence="6 13" id="KW-0808">Transferase</keyword>
<evidence type="ECO:0000256" key="2">
    <source>
        <dbReference type="ARBA" id="ARBA00007370"/>
    </source>
</evidence>
<dbReference type="InterPro" id="IPR013750">
    <property type="entry name" value="GHMP_kinase_C_dom"/>
</dbReference>
<keyword evidence="5 13" id="KW-0028">Amino-acid biosynthesis</keyword>
<feature type="domain" description="GHMP kinase C-terminal" evidence="15">
    <location>
        <begin position="224"/>
        <end position="281"/>
    </location>
</feature>